<dbReference type="Proteomes" id="UP000219369">
    <property type="component" value="Unassembled WGS sequence"/>
</dbReference>
<reference evidence="2" key="1">
    <citation type="submission" date="2016-09" db="EMBL/GenBank/DDBJ databases">
        <authorList>
            <person name="Guldener U."/>
        </authorList>
    </citation>
    <scope>NUCLEOTIDE SEQUENCE [LARGE SCALE GENOMIC DNA]</scope>
    <source>
        <strain evidence="2">V64-1</strain>
    </source>
</reference>
<name>A0A2H3UA30_FUSOX</name>
<evidence type="ECO:0008006" key="3">
    <source>
        <dbReference type="Google" id="ProtNLM"/>
    </source>
</evidence>
<evidence type="ECO:0000313" key="2">
    <source>
        <dbReference type="Proteomes" id="UP000219369"/>
    </source>
</evidence>
<dbReference type="VEuPathDB" id="FungiDB:HZS61_001660"/>
<evidence type="ECO:0000313" key="1">
    <source>
        <dbReference type="EMBL" id="SCO92156.1"/>
    </source>
</evidence>
<protein>
    <recommendedName>
        <fullName evidence="3">NACHT domain-containing protein</fullName>
    </recommendedName>
</protein>
<gene>
    <name evidence="1" type="ORF">FRV6_16284</name>
</gene>
<dbReference type="PANTHER" id="PTHR10039">
    <property type="entry name" value="AMELOGENIN"/>
    <property type="match status" value="1"/>
</dbReference>
<dbReference type="VEuPathDB" id="FungiDB:FOC1_g10008895"/>
<dbReference type="VEuPathDB" id="FungiDB:FOMG_19714"/>
<dbReference type="PANTHER" id="PTHR10039:SF5">
    <property type="entry name" value="NACHT DOMAIN-CONTAINING PROTEIN"/>
    <property type="match status" value="1"/>
</dbReference>
<dbReference type="OrthoDB" id="5086500at2759"/>
<dbReference type="VEuPathDB" id="FungiDB:FOXG_06555"/>
<dbReference type="VEuPathDB" id="FungiDB:FOC4_g10002615"/>
<dbReference type="VEuPathDB" id="FungiDB:FOIG_09690"/>
<sequence>MATGLEVLGAVSAVCALASFARETISVCKRVYNGESTADEDLKKHAEQMSEAIAWVQTRCMGIGSEPSDYNSKFEDIVKGCRTAAAELETELRLVTSMNQKRNGARVIQTFLNGPRHRRKIERLEASLSRYRHVLETEMLLHLCDWSIVDLECIFEFILLEDEEPCCYFIDGLDEVCGKDDPFKVRQFIGKILNFPKIKICVSTRQETIITDWVRKLNIPQLLLEDLRKPDIQAFVHKELNTFFANGALKKETFLLLKITLVLKAQGVFLWIYLAIESIKSGIHHQDSEDILLSRLEELPDEVETLYADMWRRMNKNSSIYAQKAARYLSYVLEEDWYVPMITGVGPATLDPEVSQPTLFQVACAENFKAHEILLGNSVTTSGVELHALHKEAPLDGGIDELQTVAIVNGVNSDLSNDVADVSDVLFGRVEFIHRTAHDFLWLFLRNLYLLLELLNSKAHEFQSEVMELLQIMQNLYEGYGPSWECQAPFISFLTSYANLEYFVKRSIAQEKPSLLATRVLRDAWSPDRHSSLSPTSRLIDALISMKADPHSYGANQRFNPWLESMKPFVREGTAFTNLLMFTFHAVIEGGYPGSEPSREILKVAMKMATTCPDFSSTTLLLVSIREGYSQLMDLWKIPILIARHDPSSVWLLYEVDLRFLLSKVVSGLRNKLTEDTLGDVLWNQLLERLEGSSAKIRFVICIEKDPDEKAKTHNKKCNGSILSRRGFEIRQVRPQFATPSEITEHIFRPSVNITRKEIRELFQEGARLTREFATKLVPCHDMEKFDLESAIASVLVTGLRVICPLCHWTSEDIFP</sequence>
<dbReference type="EMBL" id="FMJY01000010">
    <property type="protein sequence ID" value="SCO92156.1"/>
    <property type="molecule type" value="Genomic_DNA"/>
</dbReference>
<organism evidence="1 2">
    <name type="scientific">Fusarium oxysporum</name>
    <name type="common">Fusarium vascular wilt</name>
    <dbReference type="NCBI Taxonomy" id="5507"/>
    <lineage>
        <taxon>Eukaryota</taxon>
        <taxon>Fungi</taxon>
        <taxon>Dikarya</taxon>
        <taxon>Ascomycota</taxon>
        <taxon>Pezizomycotina</taxon>
        <taxon>Sordariomycetes</taxon>
        <taxon>Hypocreomycetidae</taxon>
        <taxon>Hypocreales</taxon>
        <taxon>Nectriaceae</taxon>
        <taxon>Fusarium</taxon>
        <taxon>Fusarium oxysporum species complex</taxon>
    </lineage>
</organism>
<dbReference type="VEuPathDB" id="FungiDB:FOIG_14774"/>
<dbReference type="VEuPathDB" id="FungiDB:FOMG_19722"/>
<dbReference type="AlphaFoldDB" id="A0A2H3UA30"/>
<accession>A0A2H3UA30</accession>
<proteinExistence type="predicted"/>